<dbReference type="EMBL" id="CM020618">
    <property type="protein sequence ID" value="KAK1862630.1"/>
    <property type="molecule type" value="Genomic_DNA"/>
</dbReference>
<accession>A0ACC3BXL0</accession>
<gene>
    <name evidence="1" type="ORF">I4F81_005198</name>
</gene>
<protein>
    <submittedName>
        <fullName evidence="1">Uncharacterized protein</fullName>
    </submittedName>
</protein>
<name>A0ACC3BXL0_PYRYE</name>
<sequence length="137" mass="14612">MPRRRPQARIPRRILSVRDGALVHLQDVAKLMLEEWAAVSPAVIAHCLVKAIVLPLAIEARILADYGDDRASLRPIAEDVSEVLDMMGGCALSQTCFGDGDEAGSELAVEGLPGLEEDPHAIEDTVDAECGVLGADD</sequence>
<evidence type="ECO:0000313" key="2">
    <source>
        <dbReference type="Proteomes" id="UP000798662"/>
    </source>
</evidence>
<proteinExistence type="predicted"/>
<evidence type="ECO:0000313" key="1">
    <source>
        <dbReference type="EMBL" id="KAK1862630.1"/>
    </source>
</evidence>
<organism evidence="1 2">
    <name type="scientific">Pyropia yezoensis</name>
    <name type="common">Susabi-nori</name>
    <name type="synonym">Porphyra yezoensis</name>
    <dbReference type="NCBI Taxonomy" id="2788"/>
    <lineage>
        <taxon>Eukaryota</taxon>
        <taxon>Rhodophyta</taxon>
        <taxon>Bangiophyceae</taxon>
        <taxon>Bangiales</taxon>
        <taxon>Bangiaceae</taxon>
        <taxon>Pyropia</taxon>
    </lineage>
</organism>
<dbReference type="Proteomes" id="UP000798662">
    <property type="component" value="Chromosome 1"/>
</dbReference>
<comment type="caution">
    <text evidence="1">The sequence shown here is derived from an EMBL/GenBank/DDBJ whole genome shotgun (WGS) entry which is preliminary data.</text>
</comment>
<keyword evidence="2" id="KW-1185">Reference proteome</keyword>
<reference evidence="1" key="1">
    <citation type="submission" date="2019-11" db="EMBL/GenBank/DDBJ databases">
        <title>Nori genome reveals adaptations in red seaweeds to the harsh intertidal environment.</title>
        <authorList>
            <person name="Wang D."/>
            <person name="Mao Y."/>
        </authorList>
    </citation>
    <scope>NUCLEOTIDE SEQUENCE</scope>
    <source>
        <tissue evidence="1">Gametophyte</tissue>
    </source>
</reference>